<dbReference type="AlphaFoldDB" id="A0AAQ3PXW4"/>
<evidence type="ECO:0000313" key="2">
    <source>
        <dbReference type="EMBL" id="WVZ55356.1"/>
    </source>
</evidence>
<dbReference type="Proteomes" id="UP001341281">
    <property type="component" value="Chromosome 02"/>
</dbReference>
<evidence type="ECO:0000313" key="3">
    <source>
        <dbReference type="Proteomes" id="UP001341281"/>
    </source>
</evidence>
<dbReference type="GO" id="GO:0016705">
    <property type="term" value="F:oxidoreductase activity, acting on paired donors, with incorporation or reduction of molecular oxygen"/>
    <property type="evidence" value="ECO:0007669"/>
    <property type="project" value="InterPro"/>
</dbReference>
<evidence type="ECO:0000256" key="1">
    <source>
        <dbReference type="SAM" id="SignalP"/>
    </source>
</evidence>
<accession>A0AAQ3PXW4</accession>
<dbReference type="GO" id="GO:0020037">
    <property type="term" value="F:heme binding"/>
    <property type="evidence" value="ECO:0007669"/>
    <property type="project" value="InterPro"/>
</dbReference>
<sequence length="168" mass="18508">MALLIVCFFSLVLCAYAIQLITDARRCLPPGPWPLPIVGNLLDMSNLPHRSLARLAKRHGPLMTVRLGSTVAIVASSPSTAREVLQRHNATLSGRAPQDSWRGGNHVANSVFVLQQGHRWRALRRLGTEQLFSPKRLELLEPLRRDVVRVLLRDVSEQAASGVPVSVG</sequence>
<dbReference type="SUPFAM" id="SSF48264">
    <property type="entry name" value="Cytochrome P450"/>
    <property type="match status" value="1"/>
</dbReference>
<dbReference type="Pfam" id="PF00067">
    <property type="entry name" value="p450"/>
    <property type="match status" value="1"/>
</dbReference>
<organism evidence="2 3">
    <name type="scientific">Paspalum notatum var. saurae</name>
    <dbReference type="NCBI Taxonomy" id="547442"/>
    <lineage>
        <taxon>Eukaryota</taxon>
        <taxon>Viridiplantae</taxon>
        <taxon>Streptophyta</taxon>
        <taxon>Embryophyta</taxon>
        <taxon>Tracheophyta</taxon>
        <taxon>Spermatophyta</taxon>
        <taxon>Magnoliopsida</taxon>
        <taxon>Liliopsida</taxon>
        <taxon>Poales</taxon>
        <taxon>Poaceae</taxon>
        <taxon>PACMAD clade</taxon>
        <taxon>Panicoideae</taxon>
        <taxon>Andropogonodae</taxon>
        <taxon>Paspaleae</taxon>
        <taxon>Paspalinae</taxon>
        <taxon>Paspalum</taxon>
    </lineage>
</organism>
<dbReference type="PANTHER" id="PTHR24299">
    <property type="entry name" value="CYTOCHROME P450 FAMILY 1"/>
    <property type="match status" value="1"/>
</dbReference>
<dbReference type="PANTHER" id="PTHR24299:SF64">
    <property type="entry name" value="OS02G0502300 PROTEIN"/>
    <property type="match status" value="1"/>
</dbReference>
<feature type="chain" id="PRO_5042830632" description="Cytochrome P450" evidence="1">
    <location>
        <begin position="18"/>
        <end position="168"/>
    </location>
</feature>
<feature type="signal peptide" evidence="1">
    <location>
        <begin position="1"/>
        <end position="17"/>
    </location>
</feature>
<dbReference type="GO" id="GO:0005506">
    <property type="term" value="F:iron ion binding"/>
    <property type="evidence" value="ECO:0007669"/>
    <property type="project" value="InterPro"/>
</dbReference>
<dbReference type="Gene3D" id="1.10.630.10">
    <property type="entry name" value="Cytochrome P450"/>
    <property type="match status" value="1"/>
</dbReference>
<gene>
    <name evidence="2" type="ORF">U9M48_006028</name>
</gene>
<protein>
    <recommendedName>
        <fullName evidence="4">Cytochrome P450</fullName>
    </recommendedName>
</protein>
<name>A0AAQ3PXW4_PASNO</name>
<evidence type="ECO:0008006" key="4">
    <source>
        <dbReference type="Google" id="ProtNLM"/>
    </source>
</evidence>
<keyword evidence="1" id="KW-0732">Signal</keyword>
<dbReference type="InterPro" id="IPR001128">
    <property type="entry name" value="Cyt_P450"/>
</dbReference>
<reference evidence="2 3" key="1">
    <citation type="submission" date="2024-02" db="EMBL/GenBank/DDBJ databases">
        <title>High-quality chromosome-scale genome assembly of Pensacola bahiagrass (Paspalum notatum Flugge var. saurae).</title>
        <authorList>
            <person name="Vega J.M."/>
            <person name="Podio M."/>
            <person name="Orjuela J."/>
            <person name="Siena L.A."/>
            <person name="Pessino S.C."/>
            <person name="Combes M.C."/>
            <person name="Mariac C."/>
            <person name="Albertini E."/>
            <person name="Pupilli F."/>
            <person name="Ortiz J.P.A."/>
            <person name="Leblanc O."/>
        </authorList>
    </citation>
    <scope>NUCLEOTIDE SEQUENCE [LARGE SCALE GENOMIC DNA]</scope>
    <source>
        <strain evidence="2">R1</strain>
        <tissue evidence="2">Leaf</tissue>
    </source>
</reference>
<dbReference type="GO" id="GO:0004497">
    <property type="term" value="F:monooxygenase activity"/>
    <property type="evidence" value="ECO:0007669"/>
    <property type="project" value="InterPro"/>
</dbReference>
<keyword evidence="3" id="KW-1185">Reference proteome</keyword>
<proteinExistence type="predicted"/>
<dbReference type="EMBL" id="CP144746">
    <property type="protein sequence ID" value="WVZ55356.1"/>
    <property type="molecule type" value="Genomic_DNA"/>
</dbReference>
<dbReference type="InterPro" id="IPR036396">
    <property type="entry name" value="Cyt_P450_sf"/>
</dbReference>